<keyword evidence="2" id="KW-1185">Reference proteome</keyword>
<gene>
    <name evidence="1" type="ORF">Zmor_027197</name>
</gene>
<accession>A0AA38HT65</accession>
<name>A0AA38HT65_9CUCU</name>
<proteinExistence type="predicted"/>
<evidence type="ECO:0000313" key="1">
    <source>
        <dbReference type="EMBL" id="KAJ3640649.1"/>
    </source>
</evidence>
<protein>
    <submittedName>
        <fullName evidence="1">Uncharacterized protein</fullName>
    </submittedName>
</protein>
<dbReference type="EMBL" id="JALNTZ010000009">
    <property type="protein sequence ID" value="KAJ3640649.1"/>
    <property type="molecule type" value="Genomic_DNA"/>
</dbReference>
<dbReference type="InterPro" id="IPR018790">
    <property type="entry name" value="DUF2358"/>
</dbReference>
<dbReference type="Pfam" id="PF10184">
    <property type="entry name" value="DUF2358"/>
    <property type="match status" value="1"/>
</dbReference>
<sequence>MAHCLRHITSKFISITSIITPRNHVIKYEKPNLYSKDICLEQYSTHAKFNESEEFVPKSLFVKVTDNRECSSDIVTKENVFHIEDVDTIRKHLISSHLKFSTVRPTSQDHELLFCDPTEPNKPSPDKLSHVYDVLMNNLPNFFTKTMDYSIYHPELVFENNIRGTTTVGLYHYVKQLALLRTVAHLKYAYVNFEVLKITKHPEDSTIKVRWRIRGISALKVMVTFWKYKLWNFREIFDKTEAWYDGFSTFHVNTKGEVYKHVADKMMPDSDRAPAKVPVTPLDTAKLALITGLIPKFTDIYSIT</sequence>
<dbReference type="PANTHER" id="PTHR31094:SF2">
    <property type="entry name" value="RIKEN CDNA 2310061I04 GENE"/>
    <property type="match status" value="1"/>
</dbReference>
<organism evidence="1 2">
    <name type="scientific">Zophobas morio</name>
    <dbReference type="NCBI Taxonomy" id="2755281"/>
    <lineage>
        <taxon>Eukaryota</taxon>
        <taxon>Metazoa</taxon>
        <taxon>Ecdysozoa</taxon>
        <taxon>Arthropoda</taxon>
        <taxon>Hexapoda</taxon>
        <taxon>Insecta</taxon>
        <taxon>Pterygota</taxon>
        <taxon>Neoptera</taxon>
        <taxon>Endopterygota</taxon>
        <taxon>Coleoptera</taxon>
        <taxon>Polyphaga</taxon>
        <taxon>Cucujiformia</taxon>
        <taxon>Tenebrionidae</taxon>
        <taxon>Zophobas</taxon>
    </lineage>
</organism>
<comment type="caution">
    <text evidence="1">The sequence shown here is derived from an EMBL/GenBank/DDBJ whole genome shotgun (WGS) entry which is preliminary data.</text>
</comment>
<dbReference type="Proteomes" id="UP001168821">
    <property type="component" value="Unassembled WGS sequence"/>
</dbReference>
<reference evidence="1" key="1">
    <citation type="journal article" date="2023" name="G3 (Bethesda)">
        <title>Whole genome assemblies of Zophobas morio and Tenebrio molitor.</title>
        <authorList>
            <person name="Kaur S."/>
            <person name="Stinson S.A."/>
            <person name="diCenzo G.C."/>
        </authorList>
    </citation>
    <scope>NUCLEOTIDE SEQUENCE</scope>
    <source>
        <strain evidence="1">QUZm001</strain>
    </source>
</reference>
<dbReference type="PANTHER" id="PTHR31094">
    <property type="entry name" value="RIKEN CDNA 2310061I04 GENE"/>
    <property type="match status" value="1"/>
</dbReference>
<dbReference type="AlphaFoldDB" id="A0AA38HT65"/>
<evidence type="ECO:0000313" key="2">
    <source>
        <dbReference type="Proteomes" id="UP001168821"/>
    </source>
</evidence>